<accession>A0A640KND3</accession>
<dbReference type="VEuPathDB" id="TriTrypDB:LtaPh_2412200"/>
<feature type="compositionally biased region" description="Polar residues" evidence="1">
    <location>
        <begin position="227"/>
        <end position="248"/>
    </location>
</feature>
<keyword evidence="4" id="KW-1185">Reference proteome</keyword>
<sequence>MGRRRGAMVDSTVEATVTTVVGKLIANMTNTSANSSTEVSAPPSSLAPEAGRTVDSVILWLVTVFYFSVSAAALGYFVARWRRRVYGADRVLLRGGSGADMGGAVAQTNGDNEGLLAVVSAVIERATSITALAGAASWQQWENSRHRRASPNPGGRHRGGGAAGGGGRSRGWLGGLSTFLPGSQARAAAAKRDKQKSDHGHMDNEVLTAVWMEGPAAVGGTIGGSAVSPSNIGSTMTARDQQQQRGEN</sequence>
<dbReference type="OrthoDB" id="268021at2759"/>
<evidence type="ECO:0000256" key="1">
    <source>
        <dbReference type="SAM" id="MobiDB-lite"/>
    </source>
</evidence>
<feature type="transmembrane region" description="Helical" evidence="2">
    <location>
        <begin position="57"/>
        <end position="79"/>
    </location>
</feature>
<organism evidence="3 4">
    <name type="scientific">Leishmania tarentolae</name>
    <name type="common">Sauroleishmania tarentolae</name>
    <dbReference type="NCBI Taxonomy" id="5689"/>
    <lineage>
        <taxon>Eukaryota</taxon>
        <taxon>Discoba</taxon>
        <taxon>Euglenozoa</taxon>
        <taxon>Kinetoplastea</taxon>
        <taxon>Metakinetoplastina</taxon>
        <taxon>Trypanosomatida</taxon>
        <taxon>Trypanosomatidae</taxon>
        <taxon>Leishmaniinae</taxon>
        <taxon>Leishmania</taxon>
        <taxon>lizard Leishmania</taxon>
    </lineage>
</organism>
<keyword evidence="2" id="KW-1133">Transmembrane helix</keyword>
<keyword evidence="2" id="KW-0812">Transmembrane</keyword>
<evidence type="ECO:0000256" key="2">
    <source>
        <dbReference type="SAM" id="Phobius"/>
    </source>
</evidence>
<protein>
    <submittedName>
        <fullName evidence="3">Unspecified product</fullName>
    </submittedName>
</protein>
<keyword evidence="2" id="KW-0472">Membrane</keyword>
<dbReference type="Proteomes" id="UP000419144">
    <property type="component" value="Unassembled WGS sequence"/>
</dbReference>
<feature type="region of interest" description="Disordered" evidence="1">
    <location>
        <begin position="140"/>
        <end position="167"/>
    </location>
</feature>
<name>A0A640KND3_LEITA</name>
<feature type="compositionally biased region" description="Basic residues" evidence="1">
    <location>
        <begin position="145"/>
        <end position="159"/>
    </location>
</feature>
<proteinExistence type="predicted"/>
<feature type="region of interest" description="Disordered" evidence="1">
    <location>
        <begin position="220"/>
        <end position="248"/>
    </location>
</feature>
<reference evidence="3" key="1">
    <citation type="submission" date="2019-11" db="EMBL/GenBank/DDBJ databases">
        <title>Leishmania tarentolae CDS.</title>
        <authorList>
            <person name="Goto Y."/>
            <person name="Yamagishi J."/>
        </authorList>
    </citation>
    <scope>NUCLEOTIDE SEQUENCE [LARGE SCALE GENOMIC DNA]</scope>
    <source>
        <strain evidence="3">Parrot Tar II</strain>
    </source>
</reference>
<gene>
    <name evidence="3" type="ORF">LtaPh_2412200</name>
</gene>
<comment type="caution">
    <text evidence="3">The sequence shown here is derived from an EMBL/GenBank/DDBJ whole genome shotgun (WGS) entry which is preliminary data.</text>
</comment>
<evidence type="ECO:0000313" key="3">
    <source>
        <dbReference type="EMBL" id="GET88949.1"/>
    </source>
</evidence>
<evidence type="ECO:0000313" key="4">
    <source>
        <dbReference type="Proteomes" id="UP000419144"/>
    </source>
</evidence>
<dbReference type="AlphaFoldDB" id="A0A640KND3"/>
<dbReference type="EMBL" id="BLBS01000031">
    <property type="protein sequence ID" value="GET88949.1"/>
    <property type="molecule type" value="Genomic_DNA"/>
</dbReference>